<organism evidence="1 2">
    <name type="scientific">Streptacidiphilus alkalitolerans</name>
    <dbReference type="NCBI Taxonomy" id="3342712"/>
    <lineage>
        <taxon>Bacteria</taxon>
        <taxon>Bacillati</taxon>
        <taxon>Actinomycetota</taxon>
        <taxon>Actinomycetes</taxon>
        <taxon>Kitasatosporales</taxon>
        <taxon>Streptomycetaceae</taxon>
        <taxon>Streptacidiphilus</taxon>
    </lineage>
</organism>
<name>A0ABV6V9G1_9ACTN</name>
<evidence type="ECO:0000313" key="2">
    <source>
        <dbReference type="Proteomes" id="UP001592582"/>
    </source>
</evidence>
<sequence>MRRTRQFTIAELEALGMPNNLPKGMVIMDRIVSTGRLHEKHQLVFRLEGVVWSVYYAVAVHGSAVPPFREDPVTATAMELRTVAVRRWRPIEFVPEATS</sequence>
<dbReference type="Proteomes" id="UP001592582">
    <property type="component" value="Unassembled WGS sequence"/>
</dbReference>
<accession>A0ABV6V9G1</accession>
<protein>
    <submittedName>
        <fullName evidence="1">Uncharacterized protein</fullName>
    </submittedName>
</protein>
<proteinExistence type="predicted"/>
<reference evidence="1 2" key="1">
    <citation type="submission" date="2024-09" db="EMBL/GenBank/DDBJ databases">
        <authorList>
            <person name="Lee S.D."/>
        </authorList>
    </citation>
    <scope>NUCLEOTIDE SEQUENCE [LARGE SCALE GENOMIC DNA]</scope>
    <source>
        <strain evidence="1 2">N1-1</strain>
    </source>
</reference>
<gene>
    <name evidence="1" type="ORF">ACEZDG_13940</name>
</gene>
<keyword evidence="2" id="KW-1185">Reference proteome</keyword>
<comment type="caution">
    <text evidence="1">The sequence shown here is derived from an EMBL/GenBank/DDBJ whole genome shotgun (WGS) entry which is preliminary data.</text>
</comment>
<dbReference type="EMBL" id="JBHEZX010000005">
    <property type="protein sequence ID" value="MFC1410367.1"/>
    <property type="molecule type" value="Genomic_DNA"/>
</dbReference>
<evidence type="ECO:0000313" key="1">
    <source>
        <dbReference type="EMBL" id="MFC1410367.1"/>
    </source>
</evidence>